<gene>
    <name evidence="3" type="ORF">FM996_02275</name>
</gene>
<dbReference type="InterPro" id="IPR007712">
    <property type="entry name" value="RelE/ParE_toxin"/>
</dbReference>
<dbReference type="Pfam" id="PF05016">
    <property type="entry name" value="ParE_toxin"/>
    <property type="match status" value="1"/>
</dbReference>
<comment type="similarity">
    <text evidence="1">Belongs to the RelE toxin family.</text>
</comment>
<evidence type="ECO:0000313" key="4">
    <source>
        <dbReference type="Proteomes" id="UP000316781"/>
    </source>
</evidence>
<sequence length="93" mass="10879">MRLFRRDSYGEDLDRIVEHIAKDKPRAALAMWDEIESQVERLRKFPNSGRPGRLSGTRELLVPRTPFIVVYRVAETHVELVRVLHGAQQWPKS</sequence>
<name>A0A549T6N7_METSR</name>
<evidence type="ECO:0000256" key="1">
    <source>
        <dbReference type="ARBA" id="ARBA00006226"/>
    </source>
</evidence>
<dbReference type="InterPro" id="IPR051803">
    <property type="entry name" value="TA_system_RelE-like_toxin"/>
</dbReference>
<dbReference type="RefSeq" id="WP_036288787.1">
    <property type="nucleotide sequence ID" value="NZ_VJMF01000011.1"/>
</dbReference>
<organism evidence="3 4">
    <name type="scientific">Methylosinus sporium</name>
    <dbReference type="NCBI Taxonomy" id="428"/>
    <lineage>
        <taxon>Bacteria</taxon>
        <taxon>Pseudomonadati</taxon>
        <taxon>Pseudomonadota</taxon>
        <taxon>Alphaproteobacteria</taxon>
        <taxon>Hyphomicrobiales</taxon>
        <taxon>Methylocystaceae</taxon>
        <taxon>Methylosinus</taxon>
    </lineage>
</organism>
<dbReference type="Gene3D" id="3.30.2310.20">
    <property type="entry name" value="RelE-like"/>
    <property type="match status" value="1"/>
</dbReference>
<comment type="caution">
    <text evidence="3">The sequence shown here is derived from an EMBL/GenBank/DDBJ whole genome shotgun (WGS) entry which is preliminary data.</text>
</comment>
<dbReference type="AlphaFoldDB" id="A0A549T6N7"/>
<dbReference type="Proteomes" id="UP000316781">
    <property type="component" value="Unassembled WGS sequence"/>
</dbReference>
<reference evidence="3 4" key="1">
    <citation type="submission" date="2019-07" db="EMBL/GenBank/DDBJ databases">
        <title>Ln-dependent methylotrophs.</title>
        <authorList>
            <person name="Tani A."/>
        </authorList>
    </citation>
    <scope>NUCLEOTIDE SEQUENCE [LARGE SCALE GENOMIC DNA]</scope>
    <source>
        <strain evidence="3 4">SM89A</strain>
    </source>
</reference>
<dbReference type="PANTHER" id="PTHR33755:SF6">
    <property type="entry name" value="PLASMID STABILIZATION SYSTEM PROTEIN"/>
    <property type="match status" value="1"/>
</dbReference>
<dbReference type="EMBL" id="VJMF01000011">
    <property type="protein sequence ID" value="TRL37535.1"/>
    <property type="molecule type" value="Genomic_DNA"/>
</dbReference>
<evidence type="ECO:0000256" key="2">
    <source>
        <dbReference type="ARBA" id="ARBA00022649"/>
    </source>
</evidence>
<proteinExistence type="inferred from homology"/>
<keyword evidence="2" id="KW-1277">Toxin-antitoxin system</keyword>
<evidence type="ECO:0000313" key="3">
    <source>
        <dbReference type="EMBL" id="TRL37535.1"/>
    </source>
</evidence>
<accession>A0A549T6N7</accession>
<dbReference type="InterPro" id="IPR035093">
    <property type="entry name" value="RelE/ParE_toxin_dom_sf"/>
</dbReference>
<dbReference type="PANTHER" id="PTHR33755">
    <property type="entry name" value="TOXIN PARE1-RELATED"/>
    <property type="match status" value="1"/>
</dbReference>
<protein>
    <submittedName>
        <fullName evidence="3">Type II toxin-antitoxin system RelE/ParE family toxin</fullName>
    </submittedName>
</protein>
<dbReference type="NCBIfam" id="TIGR02385">
    <property type="entry name" value="RelE_StbE"/>
    <property type="match status" value="1"/>
</dbReference>